<accession>H1DGK8</accession>
<organism evidence="2 3">
    <name type="scientific">Odoribacter laneus YIT 12061</name>
    <dbReference type="NCBI Taxonomy" id="742817"/>
    <lineage>
        <taxon>Bacteria</taxon>
        <taxon>Pseudomonadati</taxon>
        <taxon>Bacteroidota</taxon>
        <taxon>Bacteroidia</taxon>
        <taxon>Bacteroidales</taxon>
        <taxon>Odoribacteraceae</taxon>
        <taxon>Odoribacter</taxon>
    </lineage>
</organism>
<dbReference type="Pfam" id="PF00873">
    <property type="entry name" value="ACR_tran"/>
    <property type="match status" value="1"/>
</dbReference>
<feature type="transmembrane region" description="Helical" evidence="1">
    <location>
        <begin position="950"/>
        <end position="969"/>
    </location>
</feature>
<dbReference type="InterPro" id="IPR027463">
    <property type="entry name" value="AcrB_DN_DC_subdom"/>
</dbReference>
<dbReference type="AlphaFoldDB" id="H1DGK8"/>
<evidence type="ECO:0008006" key="4">
    <source>
        <dbReference type="Google" id="ProtNLM"/>
    </source>
</evidence>
<proteinExistence type="predicted"/>
<reference evidence="2 3" key="1">
    <citation type="submission" date="2012-01" db="EMBL/GenBank/DDBJ databases">
        <title>The Genome Sequence of Odoribacter laneus YIT 12061.</title>
        <authorList>
            <consortium name="The Broad Institute Genome Sequencing Platform"/>
            <person name="Earl A."/>
            <person name="Ward D."/>
            <person name="Feldgarden M."/>
            <person name="Gevers D."/>
            <person name="Morotomi M."/>
            <person name="Young S.K."/>
            <person name="Zeng Q."/>
            <person name="Gargeya S."/>
            <person name="Fitzgerald M."/>
            <person name="Haas B."/>
            <person name="Abouelleil A."/>
            <person name="Alvarado L."/>
            <person name="Arachchi H.M."/>
            <person name="Berlin A."/>
            <person name="Chapman S.B."/>
            <person name="Gearin G."/>
            <person name="Goldberg J."/>
            <person name="Griggs A."/>
            <person name="Gujja S."/>
            <person name="Hansen M."/>
            <person name="Heiman D."/>
            <person name="Howarth C."/>
            <person name="Larimer J."/>
            <person name="Lui A."/>
            <person name="MacDonald P.J.P."/>
            <person name="McCowen C."/>
            <person name="Montmayeur A."/>
            <person name="Murphy C."/>
            <person name="Neiman D."/>
            <person name="Pearson M."/>
            <person name="Priest M."/>
            <person name="Roberts A."/>
            <person name="Saif S."/>
            <person name="Shea T."/>
            <person name="Sisk P."/>
            <person name="Stolte C."/>
            <person name="Sykes S."/>
            <person name="Wortman J."/>
            <person name="Nusbaum C."/>
            <person name="Birren B."/>
        </authorList>
    </citation>
    <scope>NUCLEOTIDE SEQUENCE [LARGE SCALE GENOMIC DNA]</scope>
    <source>
        <strain evidence="2 3">YIT 12061</strain>
    </source>
</reference>
<keyword evidence="1" id="KW-1133">Transmembrane helix</keyword>
<feature type="transmembrane region" description="Helical" evidence="1">
    <location>
        <begin position="852"/>
        <end position="871"/>
    </location>
</feature>
<dbReference type="eggNOG" id="COG0841">
    <property type="taxonomic scope" value="Bacteria"/>
</dbReference>
<dbReference type="SUPFAM" id="SSF82693">
    <property type="entry name" value="Multidrug efflux transporter AcrB pore domain, PN1, PN2, PC1 and PC2 subdomains"/>
    <property type="match status" value="2"/>
</dbReference>
<dbReference type="PRINTS" id="PR00702">
    <property type="entry name" value="ACRIFLAVINRP"/>
</dbReference>
<protein>
    <recommendedName>
        <fullName evidence="4">Hydrophobe/amphiphile efflux-1 (HAE1) family RND transporter</fullName>
    </recommendedName>
</protein>
<dbReference type="Proteomes" id="UP000004892">
    <property type="component" value="Unassembled WGS sequence"/>
</dbReference>
<feature type="transmembrane region" description="Helical" evidence="1">
    <location>
        <begin position="903"/>
        <end position="923"/>
    </location>
</feature>
<feature type="transmembrane region" description="Helical" evidence="1">
    <location>
        <begin position="388"/>
        <end position="412"/>
    </location>
</feature>
<feature type="transmembrane region" description="Helical" evidence="1">
    <location>
        <begin position="466"/>
        <end position="489"/>
    </location>
</feature>
<dbReference type="PANTHER" id="PTHR32063:SF0">
    <property type="entry name" value="SWARMING MOTILITY PROTEIN SWRC"/>
    <property type="match status" value="1"/>
</dbReference>
<dbReference type="EMBL" id="ADMC01000022">
    <property type="protein sequence ID" value="EHP47541.1"/>
    <property type="molecule type" value="Genomic_DNA"/>
</dbReference>
<feature type="transmembrane region" description="Helical" evidence="1">
    <location>
        <begin position="336"/>
        <end position="355"/>
    </location>
</feature>
<dbReference type="Gene3D" id="3.30.70.1430">
    <property type="entry name" value="Multidrug efflux transporter AcrB pore domain"/>
    <property type="match status" value="2"/>
</dbReference>
<keyword evidence="1" id="KW-0812">Transmembrane</keyword>
<feature type="transmembrane region" description="Helical" evidence="1">
    <location>
        <begin position="528"/>
        <end position="548"/>
    </location>
</feature>
<dbReference type="SUPFAM" id="SSF82714">
    <property type="entry name" value="Multidrug efflux transporter AcrB TolC docking domain, DN and DC subdomains"/>
    <property type="match status" value="1"/>
</dbReference>
<evidence type="ECO:0000256" key="1">
    <source>
        <dbReference type="SAM" id="Phobius"/>
    </source>
</evidence>
<dbReference type="GO" id="GO:0042910">
    <property type="term" value="F:xenobiotic transmembrane transporter activity"/>
    <property type="evidence" value="ECO:0007669"/>
    <property type="project" value="TreeGrafter"/>
</dbReference>
<comment type="caution">
    <text evidence="2">The sequence shown here is derived from an EMBL/GenBank/DDBJ whole genome shotgun (WGS) entry which is preliminary data.</text>
</comment>
<dbReference type="Gene3D" id="1.20.1640.10">
    <property type="entry name" value="Multidrug efflux transporter AcrB transmembrane domain"/>
    <property type="match status" value="2"/>
</dbReference>
<dbReference type="Gene3D" id="3.30.2090.10">
    <property type="entry name" value="Multidrug efflux transporter AcrB TolC docking domain, DN and DC subdomains"/>
    <property type="match status" value="2"/>
</dbReference>
<evidence type="ECO:0000313" key="2">
    <source>
        <dbReference type="EMBL" id="EHP47541.1"/>
    </source>
</evidence>
<dbReference type="GeneID" id="98068967"/>
<feature type="transmembrane region" description="Helical" evidence="1">
    <location>
        <begin position="362"/>
        <end position="382"/>
    </location>
</feature>
<dbReference type="GO" id="GO:0005886">
    <property type="term" value="C:plasma membrane"/>
    <property type="evidence" value="ECO:0007669"/>
    <property type="project" value="TreeGrafter"/>
</dbReference>
<gene>
    <name evidence="2" type="ORF">HMPREF9449_01394</name>
</gene>
<dbReference type="RefSeq" id="WP_009136542.1">
    <property type="nucleotide sequence ID" value="NZ_JH594596.1"/>
</dbReference>
<dbReference type="Gene3D" id="3.30.70.1440">
    <property type="entry name" value="Multidrug efflux transporter AcrB pore domain"/>
    <property type="match status" value="1"/>
</dbReference>
<evidence type="ECO:0000313" key="3">
    <source>
        <dbReference type="Proteomes" id="UP000004892"/>
    </source>
</evidence>
<feature type="transmembrane region" description="Helical" evidence="1">
    <location>
        <begin position="981"/>
        <end position="1007"/>
    </location>
</feature>
<dbReference type="Gene3D" id="3.30.70.1320">
    <property type="entry name" value="Multidrug efflux transporter AcrB pore domain like"/>
    <property type="match status" value="1"/>
</dbReference>
<dbReference type="PATRIC" id="fig|742817.3.peg.1478"/>
<dbReference type="PANTHER" id="PTHR32063">
    <property type="match status" value="1"/>
</dbReference>
<dbReference type="STRING" id="742817.HMPREF9449_01394"/>
<feature type="transmembrane region" description="Helical" evidence="1">
    <location>
        <begin position="433"/>
        <end position="454"/>
    </location>
</feature>
<dbReference type="SUPFAM" id="SSF82866">
    <property type="entry name" value="Multidrug efflux transporter AcrB transmembrane domain"/>
    <property type="match status" value="2"/>
</dbReference>
<sequence length="1013" mass="114533">MVEFLIKRPIAVTMSLIAVLVLGILAANFLPVSLMPEVKIPQVTVQVTAENLSARELDATVVKPLRNQLTQLNHLKNIRTETRDGSSTIFMEFEHGSDIDFIFIEVNEKIDRTTLPKDIERPRTLKANATDIPAFYLNLTLKENIPQQTADIQKFIELSKFGLSVISKRIEQIPEVAMVDISGQILSEISIIPNLPKLQALHIEVADLEKAILGNNINLGNLTIRDGEYQYNIRFSSTLTQKEDIENVYCKINGRLYQIKDLAQVKEVPQGQIGFVKSDGKSALTLAIVKQADARMSDLKKEIHQLTETFRKDYPHIDFTITRDQTALLDYSIDNLTQNLLVGILLACLVIFFFMQDFRSPLLITLTIPISLIITLLCMFVTRISLNVISLSGIVLGVGMMVDNSIIVIDNITQKWDKGEKLKTAVIKGTNEVFTPMLSSVLTTCSVFIPLIFMSGISGALFYDQAMAVTIGLFSSLAVSLIVIPVYYYRFYKKQEKRSRNRFLSRFHLMDYEKIYENGLKWIFRHQVLTWGILIGMIAGSCGIYLVIEKRKFPPITQNDLLLNIEWNKRINAVENERRTSRLTDHLKPLLSQYTVMAGSQKFLLSHTKENSVSEAIVYLKTVHPDSIPVLKEKIRSYLENNYPEALYSTESSGNIFDMIFAEKEPTLVARIRSINGKSPEPDLLNQLLRSIRDKLPSIHIEPVAWQEVVQLLTQPDLMTLYGIDYNRLFYKLKSAFNENRIFYMNEGEYSIPVLLGEEEKTLQHILRTTTVKNDAGIDIPLSLLLRENRINDLKNIISGAEGEYYPLQLEVKEKNIPDITQQITAVVAADRNFEVSFSGSYYSNREMIKELSAILVVSLLLLYFILAAQFESLIQPLIILSEIGIDLFGALFLLWICGSSINIMSMIGIIVMCGIVINDSILKVDTINRLRKEGKGLLKAILMAGNKRLKPIIMTSLTTILAILPFLFTGNLGADLQFPLSLAIIGGMTVGTIVSVYFIPLGYYYIYKIRQS</sequence>
<keyword evidence="3" id="KW-1185">Reference proteome</keyword>
<dbReference type="HOGENOM" id="CLU_002755_1_2_10"/>
<name>H1DGK8_9BACT</name>
<dbReference type="InterPro" id="IPR001036">
    <property type="entry name" value="Acrflvin-R"/>
</dbReference>
<keyword evidence="1" id="KW-0472">Membrane</keyword>
<feature type="transmembrane region" description="Helical" evidence="1">
    <location>
        <begin position="878"/>
        <end position="897"/>
    </location>
</feature>